<keyword evidence="10" id="KW-0946">Virion</keyword>
<evidence type="ECO:0000256" key="18">
    <source>
        <dbReference type="ARBA" id="ARBA00047332"/>
    </source>
</evidence>
<comment type="catalytic activity">
    <reaction evidence="18">
        <text>a 5'-end (5'-triphosphoguanosine)-adenylyl-adenylyl-cytidylyl-adenosine in mRNA + S-adenosyl-L-methionine = a 5'-end (5'-triphosphoguanosine)-(2'-O-methyladenylyl)-adenylyl-cytidylyl-adenosine in mRNA + S-adenosyl-L-homocysteine + H(+)</text>
        <dbReference type="Rhea" id="RHEA:65380"/>
        <dbReference type="Rhea" id="RHEA-COMP:16797"/>
        <dbReference type="Rhea" id="RHEA-COMP:16801"/>
        <dbReference type="ChEBI" id="CHEBI:15378"/>
        <dbReference type="ChEBI" id="CHEBI:57856"/>
        <dbReference type="ChEBI" id="CHEBI:59789"/>
        <dbReference type="ChEBI" id="CHEBI:156482"/>
        <dbReference type="ChEBI" id="CHEBI:156484"/>
    </reaction>
</comment>
<keyword evidence="11" id="KW-0693">Viral RNA replication</keyword>
<comment type="subcellular location">
    <subcellularLocation>
        <location evidence="1">Virion</location>
    </subcellularLocation>
</comment>
<keyword evidence="4" id="KW-0507">mRNA processing</keyword>
<comment type="catalytic activity">
    <reaction evidence="15">
        <text>a 5'-end (5'-triphosphoguanosine)-(2'-O-methyladenylyl)-adenylyl-cytidylyl-adenosine in mRNA + S-adenosyl-L-methionine = a 5'-end (N(7)-methyl 5'-triphosphoguanosine)-(2'-O-methyladenylyl)-adenylyl-cytidylyl-adenosine in mRNA + S-adenosyl-L-homocysteine</text>
        <dbReference type="Rhea" id="RHEA:65440"/>
        <dbReference type="Rhea" id="RHEA-COMP:16798"/>
        <dbReference type="Rhea" id="RHEA-COMP:16801"/>
        <dbReference type="ChEBI" id="CHEBI:57856"/>
        <dbReference type="ChEBI" id="CHEBI:59789"/>
        <dbReference type="ChEBI" id="CHEBI:156482"/>
        <dbReference type="ChEBI" id="CHEBI:156483"/>
    </reaction>
</comment>
<evidence type="ECO:0000256" key="14">
    <source>
        <dbReference type="ARBA" id="ARBA00024494"/>
    </source>
</evidence>
<dbReference type="InterPro" id="IPR026890">
    <property type="entry name" value="Mononeg_mRNAcap"/>
</dbReference>
<sequence length="1832" mass="205450">MVLPSRGEADMLKHQKTEIMEEEVEWEEVLPVACKGKRVWRRESRVTSAITLSHLYLWDKGHSLKDLAAFASRHGMVKGEEFDRARDYGQYLYKHLWVPQKGVKMIEQRVISAAKILLSVSMLDWAGKPADIKLERLNESELLRKACSLRKHLDDMVEKVGNNTEQEIAFSFPEHPVVVHFFGDHAIIAGKEDRPLWVNWMALIAFRESIVGIIDALICSTVEDWENGETKTPGVERLIRTAIETHLTIGRKTYGVLKLLHAGAVGAYLEGEPWIENMLRPNVVSEIPECPLKWFFETQVRDFEETAELIALGGLSKIFTYPVVLIEESVQNVVTKSRRFDPDQTAGKRAQLEFRRHWFHTYLRKYKEWPPLRVVGDIPGIVQHSIDTGTWQESRDDPWYPAIFERIVPEKALEMNPQVDETGPLSDKAVACGLGSWPREFDFRYHPVLYGRRCNPGPMKERRLLVRHIKTSEVVVLEEAVKFMSESHSDSKMAVMCLKERELSEDKGRFFTKQTFEGRSYQTLVEENVKTILPFVPLTSMHLTGDAVVKVMLARSSDSESLKISIDFSKWCQYQRYGLIAPIAQDIDRILGSDPLIESTHMIPPGMWFFFQDSAMIPKQGSYGEPVPSDRAYFGAETLGEGMFQRLWTLVTACGIKHHLRESGVECDIVGSGDNQLLTCRLKRGETLAGLQRVVFDSLQRFSEISGLPIKLEETFSSCNYLEYGKCSYIHGKRVKQHLKKASRVGTESQETIPSTNVKLSGVMAAGIAVAAECSTPTAGYILAMMEAGFTLYARGFKGSAERLAAVLLLGRQLGGLKSSGYSSFCIRGISDTATTNMSVLQTALNHQSDYPGLCRELKKVPVTLGTLNWAQLFKDPFSLPFKRPRDSDGLFKSLVEEVLPVEATNKKIKILVGADAARQESRLVEDLKKMEPMSLKLCASLFEKSNVMIKEKIIGKFYTSSSILKLTESYTNFEQETLRAKESDKIALAKLASKGHNEPSVWARSSTCPTEVMTLVRQKLTGKALSFPSMAAPQHQVRVIRWSALGKDEVRRSLRVTVDPAITSFRTMRGPGPCYIGSDTKIKTRKSPLALIDPEPLDRSALSLATMRSWIGGCPRLTQLIDVLIAEKTYTPPDIVEVAADSVAGGVHDHRGQHQTASQGAHPNFDPTVTSYIRITSDSALDFARKGGDYSIMFQSVKVYITSVLLHRLQAGEDISGDWAGYLECDFCTAPVHEGDYVLTSYPGYRGFSLGSERHLRFRPKGRPFSEDRSVKFVNLSAHTYLAEMLVSQAAKCHDLDLQVEEERVGASGDFTVNTQASLSELARADMKMLILCVLQRVAIRPGLENYTKLLCNVRAEGKPYLNPIRYIMDPIVAAGRAPDLRSLSGSVTIPNYETEEGRVELFSYLFRRHMTEAQQEWGVLLSEDSFVSRKRASRLKADAMGSDPIVMKALNAAATFDDLEAVETYLGIETAIPPQIAQDHLRAGPMKDTLLPLCTLKTNLKGARAVQFGAAYNPSVSYGCTVFSSQVYTIAKVLPDLQAWVLSDYDGGIGIVVGHIRGPAYIHDPRSLRKGHARIATGPRMLFLDSCCKSYDRSYYVRALGTTVPPRPTSSPLLIISVKNPASHGVTVESDDVVLSRDPGTGGPMCGYPFRGPKDLWYCNEYILEPEKELCPEERFRFTVDSHLSPAVRLKEILGLDSLSYDNLRSSLQQKIDEALRLYRTEETRDEGATLQSLAEAEGRVSKSRSDEEMLTLIWLEWKLKGNTGKLSYHKKAGFPVHTKGDCDCNKVLWKEFRPRDQLLEFMARGILQITAVHPKETPLEDFDWANLYT</sequence>
<evidence type="ECO:0000256" key="6">
    <source>
        <dbReference type="ARBA" id="ARBA00022691"/>
    </source>
</evidence>
<dbReference type="GO" id="GO:0004482">
    <property type="term" value="F:mRNA 5'-cap (guanine-N7-)-methyltransferase activity"/>
    <property type="evidence" value="ECO:0007669"/>
    <property type="project" value="InterPro"/>
</dbReference>
<dbReference type="Pfam" id="PF00946">
    <property type="entry name" value="Mononeg_RNA_pol"/>
    <property type="match status" value="1"/>
</dbReference>
<proteinExistence type="predicted"/>
<evidence type="ECO:0000256" key="1">
    <source>
        <dbReference type="ARBA" id="ARBA00004328"/>
    </source>
</evidence>
<keyword evidence="5" id="KW-0808">Transferase</keyword>
<keyword evidence="9" id="KW-0067">ATP-binding</keyword>
<dbReference type="PROSITE" id="PS50526">
    <property type="entry name" value="RDRP_SSRNA_NEG_NONSEG"/>
    <property type="match status" value="1"/>
</dbReference>
<comment type="catalytic activity">
    <reaction evidence="20">
        <text>GTP + H2O = GDP + phosphate + H(+)</text>
        <dbReference type="Rhea" id="RHEA:19669"/>
        <dbReference type="ChEBI" id="CHEBI:15377"/>
        <dbReference type="ChEBI" id="CHEBI:15378"/>
        <dbReference type="ChEBI" id="CHEBI:37565"/>
        <dbReference type="ChEBI" id="CHEBI:43474"/>
        <dbReference type="ChEBI" id="CHEBI:58189"/>
    </reaction>
</comment>
<organism evidence="22">
    <name type="scientific">Beihai rhabdo-like virus 6</name>
    <dbReference type="NCBI Taxonomy" id="1922656"/>
    <lineage>
        <taxon>Viruses</taxon>
        <taxon>Riboviria</taxon>
        <taxon>Orthornavirae</taxon>
        <taxon>Negarnaviricota</taxon>
        <taxon>Haploviricotina</taxon>
        <taxon>Monjiviricetes</taxon>
        <taxon>Mononegavirales</taxon>
        <taxon>Nyamiviridae</taxon>
        <taxon>Crustavirus</taxon>
        <taxon>Crustavirus beihaiense</taxon>
    </lineage>
</organism>
<protein>
    <recommendedName>
        <fullName evidence="2">RNA-directed RNA polymerase</fullName>
        <ecNumber evidence="2">2.7.7.48</ecNumber>
    </recommendedName>
    <alternativeName>
        <fullName evidence="17">Replicase</fullName>
    </alternativeName>
    <alternativeName>
        <fullName evidence="16">Transcriptase</fullName>
    </alternativeName>
</protein>
<name>A0A1L3KMS7_9MONO</name>
<dbReference type="InterPro" id="IPR014023">
    <property type="entry name" value="Mononeg_RNA_pol_cat"/>
</dbReference>
<dbReference type="RefSeq" id="YP_009333413.1">
    <property type="nucleotide sequence ID" value="NC_032541.1"/>
</dbReference>
<evidence type="ECO:0000256" key="12">
    <source>
        <dbReference type="ARBA" id="ARBA00023042"/>
    </source>
</evidence>
<keyword evidence="23" id="KW-1185">Reference proteome</keyword>
<feature type="domain" description="RdRp catalytic" evidence="21">
    <location>
        <begin position="560"/>
        <end position="732"/>
    </location>
</feature>
<dbReference type="EMBL" id="KX884405">
    <property type="protein sequence ID" value="APG78639.1"/>
    <property type="molecule type" value="Genomic_RNA"/>
</dbReference>
<keyword evidence="3 22" id="KW-0696">RNA-directed RNA polymerase</keyword>
<evidence type="ECO:0000256" key="17">
    <source>
        <dbReference type="ARBA" id="ARBA00031012"/>
    </source>
</evidence>
<evidence type="ECO:0000256" key="3">
    <source>
        <dbReference type="ARBA" id="ARBA00022484"/>
    </source>
</evidence>
<evidence type="ECO:0000256" key="15">
    <source>
        <dbReference type="ARBA" id="ARBA00024499"/>
    </source>
</evidence>
<keyword evidence="6" id="KW-0949">S-adenosyl-L-methionine</keyword>
<evidence type="ECO:0000256" key="16">
    <source>
        <dbReference type="ARBA" id="ARBA00030436"/>
    </source>
</evidence>
<evidence type="ECO:0000256" key="20">
    <source>
        <dbReference type="ARBA" id="ARBA00048548"/>
    </source>
</evidence>
<evidence type="ECO:0000256" key="10">
    <source>
        <dbReference type="ARBA" id="ARBA00022844"/>
    </source>
</evidence>
<dbReference type="GO" id="GO:0005524">
    <property type="term" value="F:ATP binding"/>
    <property type="evidence" value="ECO:0007669"/>
    <property type="project" value="UniProtKB-KW"/>
</dbReference>
<dbReference type="KEGG" id="vg:30762948"/>
<dbReference type="GO" id="GO:0044423">
    <property type="term" value="C:virion component"/>
    <property type="evidence" value="ECO:0007669"/>
    <property type="project" value="UniProtKB-KW"/>
</dbReference>
<keyword evidence="7" id="KW-0548">Nucleotidyltransferase</keyword>
<evidence type="ECO:0000256" key="7">
    <source>
        <dbReference type="ARBA" id="ARBA00022695"/>
    </source>
</evidence>
<keyword evidence="12" id="KW-0506">mRNA capping</keyword>
<keyword evidence="13" id="KW-0511">Multifunctional enzyme</keyword>
<evidence type="ECO:0000256" key="9">
    <source>
        <dbReference type="ARBA" id="ARBA00022840"/>
    </source>
</evidence>
<evidence type="ECO:0000256" key="19">
    <source>
        <dbReference type="ARBA" id="ARBA00047370"/>
    </source>
</evidence>
<comment type="catalytic activity">
    <reaction evidence="19">
        <text>a 5'-end (5'-triphosphoguanosine)-adenylyl-adenylyl-cytidylyl-adenosine in mRNA + 2 S-adenosyl-L-methionine = a 5'-end (N(7)-methyl 5'-triphosphoguanosine)-(2'-O-methyladenylyl)-adenylyl-cytidylyl-adenosine in mRNA + 2 S-adenosyl-L-homocysteine + H(+)</text>
        <dbReference type="Rhea" id="RHEA:65376"/>
        <dbReference type="Rhea" id="RHEA-COMP:16797"/>
        <dbReference type="Rhea" id="RHEA-COMP:16798"/>
        <dbReference type="ChEBI" id="CHEBI:15378"/>
        <dbReference type="ChEBI" id="CHEBI:57856"/>
        <dbReference type="ChEBI" id="CHEBI:59789"/>
        <dbReference type="ChEBI" id="CHEBI:156483"/>
        <dbReference type="ChEBI" id="CHEBI:156484"/>
        <dbReference type="EC" id="2.1.1.375"/>
    </reaction>
</comment>
<reference evidence="22" key="1">
    <citation type="journal article" date="2016" name="Nature">
        <title>Redefining the invertebrate RNA virosphere.</title>
        <authorList>
            <person name="Shi M."/>
            <person name="Lin X.D."/>
            <person name="Tian J.H."/>
            <person name="Chen L.J."/>
            <person name="Chen X."/>
            <person name="Li C.X."/>
            <person name="Qin X.C."/>
            <person name="Li J."/>
            <person name="Cao J.P."/>
            <person name="Eden J.S."/>
            <person name="Buchmann J."/>
            <person name="Wang W."/>
            <person name="Xu J."/>
            <person name="Holmes E.C."/>
            <person name="Zhang Y.Z."/>
        </authorList>
    </citation>
    <scope>NUCLEOTIDE SEQUENCE [LARGE SCALE GENOMIC DNA]</scope>
    <source>
        <strain evidence="22">BHJJX49420</strain>
    </source>
</reference>
<comment type="catalytic activity">
    <reaction evidence="14">
        <text>a 5'-end triphospho-adenylyl-adenylyl-cytidylyl-adenosine in mRNA + GDP + H(+) = a 5'-end (5'-triphosphoguanosine)-adenylyl-adenylyl-cytidylyl-adenosine in mRNA + diphosphate</text>
        <dbReference type="Rhea" id="RHEA:65436"/>
        <dbReference type="Rhea" id="RHEA-COMP:16797"/>
        <dbReference type="Rhea" id="RHEA-COMP:16799"/>
        <dbReference type="ChEBI" id="CHEBI:15378"/>
        <dbReference type="ChEBI" id="CHEBI:33019"/>
        <dbReference type="ChEBI" id="CHEBI:58189"/>
        <dbReference type="ChEBI" id="CHEBI:156484"/>
        <dbReference type="ChEBI" id="CHEBI:156503"/>
        <dbReference type="EC" id="2.7.7.88"/>
    </reaction>
</comment>
<evidence type="ECO:0000256" key="8">
    <source>
        <dbReference type="ARBA" id="ARBA00022741"/>
    </source>
</evidence>
<evidence type="ECO:0000256" key="13">
    <source>
        <dbReference type="ARBA" id="ARBA00023268"/>
    </source>
</evidence>
<dbReference type="Proteomes" id="UP000202122">
    <property type="component" value="Segment"/>
</dbReference>
<dbReference type="EC" id="2.7.7.48" evidence="2"/>
<evidence type="ECO:0000256" key="11">
    <source>
        <dbReference type="ARBA" id="ARBA00022953"/>
    </source>
</evidence>
<keyword evidence="8" id="KW-0547">Nucleotide-binding</keyword>
<dbReference type="GO" id="GO:0003968">
    <property type="term" value="F:RNA-directed RNA polymerase activity"/>
    <property type="evidence" value="ECO:0007669"/>
    <property type="project" value="UniProtKB-KW"/>
</dbReference>
<dbReference type="GeneID" id="30762948"/>
<accession>A0A1L3KMS7</accession>
<evidence type="ECO:0000256" key="5">
    <source>
        <dbReference type="ARBA" id="ARBA00022679"/>
    </source>
</evidence>
<evidence type="ECO:0000256" key="4">
    <source>
        <dbReference type="ARBA" id="ARBA00022664"/>
    </source>
</evidence>
<evidence type="ECO:0000313" key="22">
    <source>
        <dbReference type="EMBL" id="APG78639.1"/>
    </source>
</evidence>
<dbReference type="Pfam" id="PF14318">
    <property type="entry name" value="Mononeg_mRNAcap"/>
    <property type="match status" value="1"/>
</dbReference>
<evidence type="ECO:0000256" key="2">
    <source>
        <dbReference type="ARBA" id="ARBA00012494"/>
    </source>
</evidence>
<evidence type="ECO:0000259" key="21">
    <source>
        <dbReference type="PROSITE" id="PS50526"/>
    </source>
</evidence>
<evidence type="ECO:0000313" key="23">
    <source>
        <dbReference type="Proteomes" id="UP000202122"/>
    </source>
</evidence>